<dbReference type="AlphaFoldDB" id="A0A7X1KND6"/>
<dbReference type="Pfam" id="PF07081">
    <property type="entry name" value="DUF1349"/>
    <property type="match status" value="1"/>
</dbReference>
<proteinExistence type="predicted"/>
<sequence>MSLVRWVVGGCAALAAPCVLLAEPAAGTSAPVVVAGLAFDRALNGATAAPGSGRDRLVIESGEKTDFFRETDGVTSYGNAPVLLTGIDNTRPFTFTTRVTPDLAQTYDAGALYLWSDEATWLKFAFERDENGRSRIVTVRTRGTSDDNNHDVLAARSAFLRVSSDTRSLGFYYSGDGRTWQLVRVFRNDYPARLWLGLSAQSPLGRGNRAVFSSLRLTGQSVADFRKGE</sequence>
<protein>
    <submittedName>
        <fullName evidence="2">DUF1349 domain-containing protein</fullName>
    </submittedName>
</protein>
<dbReference type="InterPro" id="IPR013320">
    <property type="entry name" value="ConA-like_dom_sf"/>
</dbReference>
<keyword evidence="3" id="KW-1185">Reference proteome</keyword>
<dbReference type="EMBL" id="JACLAX010000001">
    <property type="protein sequence ID" value="MBC2667586.1"/>
    <property type="molecule type" value="Genomic_DNA"/>
</dbReference>
<dbReference type="Proteomes" id="UP000551327">
    <property type="component" value="Unassembled WGS sequence"/>
</dbReference>
<organism evidence="2 3">
    <name type="scientific">Novosphingobium piscinae</name>
    <dbReference type="NCBI Taxonomy" id="1507448"/>
    <lineage>
        <taxon>Bacteria</taxon>
        <taxon>Pseudomonadati</taxon>
        <taxon>Pseudomonadota</taxon>
        <taxon>Alphaproteobacteria</taxon>
        <taxon>Sphingomonadales</taxon>
        <taxon>Sphingomonadaceae</taxon>
        <taxon>Novosphingobium</taxon>
    </lineage>
</organism>
<name>A0A7X1KND6_9SPHN</name>
<evidence type="ECO:0000256" key="1">
    <source>
        <dbReference type="SAM" id="SignalP"/>
    </source>
</evidence>
<dbReference type="PANTHER" id="PTHR35332:SF2">
    <property type="entry name" value="REGULATION OF ENOLASE PROTEIN 1"/>
    <property type="match status" value="1"/>
</dbReference>
<feature type="chain" id="PRO_5031104728" evidence="1">
    <location>
        <begin position="23"/>
        <end position="229"/>
    </location>
</feature>
<gene>
    <name evidence="2" type="ORF">H7F53_00335</name>
</gene>
<dbReference type="PANTHER" id="PTHR35332">
    <property type="entry name" value="REGULATION OF ENOLASE PROTEIN 1"/>
    <property type="match status" value="1"/>
</dbReference>
<dbReference type="InterPro" id="IPR009784">
    <property type="entry name" value="DUF1349"/>
</dbReference>
<reference evidence="2 3" key="1">
    <citation type="submission" date="2020-08" db="EMBL/GenBank/DDBJ databases">
        <title>The genome sequence of type strain Novosphingobium piscinae KCTC 42194.</title>
        <authorList>
            <person name="Liu Y."/>
        </authorList>
    </citation>
    <scope>NUCLEOTIDE SEQUENCE [LARGE SCALE GENOMIC DNA]</scope>
    <source>
        <strain evidence="2 3">KCTC 42194</strain>
    </source>
</reference>
<dbReference type="RefSeq" id="WP_185677479.1">
    <property type="nucleotide sequence ID" value="NZ_JACLAX010000001.1"/>
</dbReference>
<feature type="signal peptide" evidence="1">
    <location>
        <begin position="1"/>
        <end position="22"/>
    </location>
</feature>
<evidence type="ECO:0000313" key="3">
    <source>
        <dbReference type="Proteomes" id="UP000551327"/>
    </source>
</evidence>
<dbReference type="Gene3D" id="2.60.120.200">
    <property type="match status" value="1"/>
</dbReference>
<comment type="caution">
    <text evidence="2">The sequence shown here is derived from an EMBL/GenBank/DDBJ whole genome shotgun (WGS) entry which is preliminary data.</text>
</comment>
<accession>A0A7X1KND6</accession>
<evidence type="ECO:0000313" key="2">
    <source>
        <dbReference type="EMBL" id="MBC2667586.1"/>
    </source>
</evidence>
<keyword evidence="1" id="KW-0732">Signal</keyword>
<dbReference type="SUPFAM" id="SSF49899">
    <property type="entry name" value="Concanavalin A-like lectins/glucanases"/>
    <property type="match status" value="1"/>
</dbReference>